<reference evidence="1 2" key="1">
    <citation type="journal article" date="2022" name="New Phytol.">
        <title>Ecological generalism drives hyperdiversity of secondary metabolite gene clusters in xylarialean endophytes.</title>
        <authorList>
            <person name="Franco M.E.E."/>
            <person name="Wisecaver J.H."/>
            <person name="Arnold A.E."/>
            <person name="Ju Y.M."/>
            <person name="Slot J.C."/>
            <person name="Ahrendt S."/>
            <person name="Moore L.P."/>
            <person name="Eastman K.E."/>
            <person name="Scott K."/>
            <person name="Konkel Z."/>
            <person name="Mondo S.J."/>
            <person name="Kuo A."/>
            <person name="Hayes R.D."/>
            <person name="Haridas S."/>
            <person name="Andreopoulos B."/>
            <person name="Riley R."/>
            <person name="LaButti K."/>
            <person name="Pangilinan J."/>
            <person name="Lipzen A."/>
            <person name="Amirebrahimi M."/>
            <person name="Yan J."/>
            <person name="Adam C."/>
            <person name="Keymanesh K."/>
            <person name="Ng V."/>
            <person name="Louie K."/>
            <person name="Northen T."/>
            <person name="Drula E."/>
            <person name="Henrissat B."/>
            <person name="Hsieh H.M."/>
            <person name="Youens-Clark K."/>
            <person name="Lutzoni F."/>
            <person name="Miadlikowska J."/>
            <person name="Eastwood D.C."/>
            <person name="Hamelin R.C."/>
            <person name="Grigoriev I.V."/>
            <person name="U'Ren J.M."/>
        </authorList>
    </citation>
    <scope>NUCLEOTIDE SEQUENCE [LARGE SCALE GENOMIC DNA]</scope>
    <source>
        <strain evidence="1 2">ER1909</strain>
    </source>
</reference>
<accession>A0ACC0CUD3</accession>
<gene>
    <name evidence="1" type="ORF">F4821DRAFT_182203</name>
</gene>
<dbReference type="EMBL" id="MU394345">
    <property type="protein sequence ID" value="KAI6083922.1"/>
    <property type="molecule type" value="Genomic_DNA"/>
</dbReference>
<evidence type="ECO:0000313" key="1">
    <source>
        <dbReference type="EMBL" id="KAI6083922.1"/>
    </source>
</evidence>
<keyword evidence="2" id="KW-1185">Reference proteome</keyword>
<name>A0ACC0CUD3_9PEZI</name>
<organism evidence="1 2">
    <name type="scientific">Hypoxylon rubiginosum</name>
    <dbReference type="NCBI Taxonomy" id="110542"/>
    <lineage>
        <taxon>Eukaryota</taxon>
        <taxon>Fungi</taxon>
        <taxon>Dikarya</taxon>
        <taxon>Ascomycota</taxon>
        <taxon>Pezizomycotina</taxon>
        <taxon>Sordariomycetes</taxon>
        <taxon>Xylariomycetidae</taxon>
        <taxon>Xylariales</taxon>
        <taxon>Hypoxylaceae</taxon>
        <taxon>Hypoxylon</taxon>
    </lineage>
</organism>
<sequence>MDSERISEEPPPYTIVATNDTNPDEIPINSLTSHLQDHVKSLPDRIRAAQQARKVEQGSIDVSLLDRLIPIVEGFLVELGARHDPVSLATLTLVPDGAVPKDAKLSDSEDTKRRGELSRVVKVWPGKDSKSDSGKSKPQYLSEDPSWVPGQEFSGWGRFGETSSPTGDGSEDGKTLWWTDEEMAHRLASYLQPKKEQRAPMERSSVVQTVVEQRIPPKKEKRGWGWRRQGNAKDSPEASHKPADTYVEASKLQDMPNKNEAEMMISAQEVAFRHENEFGIWESFRGWGIVVAVKIEN</sequence>
<protein>
    <submittedName>
        <fullName evidence="1">Uncharacterized protein</fullName>
    </submittedName>
</protein>
<comment type="caution">
    <text evidence="1">The sequence shown here is derived from an EMBL/GenBank/DDBJ whole genome shotgun (WGS) entry which is preliminary data.</text>
</comment>
<proteinExistence type="predicted"/>
<dbReference type="Proteomes" id="UP001497680">
    <property type="component" value="Unassembled WGS sequence"/>
</dbReference>
<evidence type="ECO:0000313" key="2">
    <source>
        <dbReference type="Proteomes" id="UP001497680"/>
    </source>
</evidence>